<evidence type="ECO:0000256" key="1">
    <source>
        <dbReference type="SAM" id="MobiDB-lite"/>
    </source>
</evidence>
<dbReference type="Proteomes" id="UP000546162">
    <property type="component" value="Unassembled WGS sequence"/>
</dbReference>
<sequence>MIMEEGQENPDRGLMSRSPRAAVSTAQIMVPLKATMADAGDCGYRAIRASGDG</sequence>
<dbReference type="AlphaFoldDB" id="A0A7W7H2L1"/>
<dbReference type="EMBL" id="JACHNB010000001">
    <property type="protein sequence ID" value="MBB4742843.1"/>
    <property type="molecule type" value="Genomic_DNA"/>
</dbReference>
<reference evidence="2 3" key="1">
    <citation type="submission" date="2020-08" db="EMBL/GenBank/DDBJ databases">
        <title>Sequencing the genomes of 1000 actinobacteria strains.</title>
        <authorList>
            <person name="Klenk H.-P."/>
        </authorList>
    </citation>
    <scope>NUCLEOTIDE SEQUENCE [LARGE SCALE GENOMIC DNA]</scope>
    <source>
        <strain evidence="2 3">DSM 45809</strain>
    </source>
</reference>
<gene>
    <name evidence="2" type="ORF">BJY16_006302</name>
</gene>
<evidence type="ECO:0000313" key="2">
    <source>
        <dbReference type="EMBL" id="MBB4742843.1"/>
    </source>
</evidence>
<feature type="region of interest" description="Disordered" evidence="1">
    <location>
        <begin position="1"/>
        <end position="20"/>
    </location>
</feature>
<accession>A0A7W7H2L1</accession>
<protein>
    <submittedName>
        <fullName evidence="2">Uncharacterized protein</fullName>
    </submittedName>
</protein>
<name>A0A7W7H2L1_9ACTN</name>
<dbReference type="RefSeq" id="WP_185043153.1">
    <property type="nucleotide sequence ID" value="NZ_JACHNB010000001.1"/>
</dbReference>
<organism evidence="2 3">
    <name type="scientific">Actinoplanes octamycinicus</name>
    <dbReference type="NCBI Taxonomy" id="135948"/>
    <lineage>
        <taxon>Bacteria</taxon>
        <taxon>Bacillati</taxon>
        <taxon>Actinomycetota</taxon>
        <taxon>Actinomycetes</taxon>
        <taxon>Micromonosporales</taxon>
        <taxon>Micromonosporaceae</taxon>
        <taxon>Actinoplanes</taxon>
    </lineage>
</organism>
<comment type="caution">
    <text evidence="2">The sequence shown here is derived from an EMBL/GenBank/DDBJ whole genome shotgun (WGS) entry which is preliminary data.</text>
</comment>
<keyword evidence="3" id="KW-1185">Reference proteome</keyword>
<evidence type="ECO:0000313" key="3">
    <source>
        <dbReference type="Proteomes" id="UP000546162"/>
    </source>
</evidence>
<proteinExistence type="predicted"/>